<dbReference type="EMBL" id="BMON01000004">
    <property type="protein sequence ID" value="GGM49269.1"/>
    <property type="molecule type" value="Genomic_DNA"/>
</dbReference>
<dbReference type="AlphaFoldDB" id="A0A830FH15"/>
<evidence type="ECO:0000313" key="2">
    <source>
        <dbReference type="Proteomes" id="UP000656367"/>
    </source>
</evidence>
<accession>A0A830FH15</accession>
<dbReference type="Proteomes" id="UP000656367">
    <property type="component" value="Unassembled WGS sequence"/>
</dbReference>
<gene>
    <name evidence="1" type="ORF">GCM10009006_33210</name>
</gene>
<reference evidence="1" key="2">
    <citation type="submission" date="2020-09" db="EMBL/GenBank/DDBJ databases">
        <authorList>
            <person name="Sun Q."/>
            <person name="Ohkuma M."/>
        </authorList>
    </citation>
    <scope>NUCLEOTIDE SEQUENCE</scope>
    <source>
        <strain evidence="1">JCM 15759</strain>
    </source>
</reference>
<comment type="caution">
    <text evidence="1">The sequence shown here is derived from an EMBL/GenBank/DDBJ whole genome shotgun (WGS) entry which is preliminary data.</text>
</comment>
<sequence>MLDWTLVSTDPLAFKNDLNGKTVGMRYSDELDSWVFGGPNTVWECDDKADARESLITFICTTRRPSGMV</sequence>
<organism evidence="1 2">
    <name type="scientific">Haloarcula argentinensis</name>
    <dbReference type="NCBI Taxonomy" id="43776"/>
    <lineage>
        <taxon>Archaea</taxon>
        <taxon>Methanobacteriati</taxon>
        <taxon>Methanobacteriota</taxon>
        <taxon>Stenosarchaea group</taxon>
        <taxon>Halobacteria</taxon>
        <taxon>Halobacteriales</taxon>
        <taxon>Haloarculaceae</taxon>
        <taxon>Haloarcula</taxon>
    </lineage>
</organism>
<proteinExistence type="predicted"/>
<protein>
    <submittedName>
        <fullName evidence="1">Uncharacterized protein</fullName>
    </submittedName>
</protein>
<name>A0A830FH15_HALAR</name>
<evidence type="ECO:0000313" key="1">
    <source>
        <dbReference type="EMBL" id="GGM49269.1"/>
    </source>
</evidence>
<reference evidence="1" key="1">
    <citation type="journal article" date="2014" name="Int. J. Syst. Evol. Microbiol.">
        <title>Complete genome sequence of Corynebacterium casei LMG S-19264T (=DSM 44701T), isolated from a smear-ripened cheese.</title>
        <authorList>
            <consortium name="US DOE Joint Genome Institute (JGI-PGF)"/>
            <person name="Walter F."/>
            <person name="Albersmeier A."/>
            <person name="Kalinowski J."/>
            <person name="Ruckert C."/>
        </authorList>
    </citation>
    <scope>NUCLEOTIDE SEQUENCE</scope>
    <source>
        <strain evidence="1">JCM 15759</strain>
    </source>
</reference>